<comment type="caution">
    <text evidence="4">The sequence shown here is derived from an EMBL/GenBank/DDBJ whole genome shotgun (WGS) entry which is preliminary data.</text>
</comment>
<dbReference type="OrthoDB" id="1875751at2759"/>
<reference evidence="4" key="1">
    <citation type="submission" date="2022-07" db="EMBL/GenBank/DDBJ databases">
        <authorList>
            <person name="Macas J."/>
            <person name="Novak P."/>
            <person name="Neumann P."/>
        </authorList>
    </citation>
    <scope>NUCLEOTIDE SEQUENCE</scope>
</reference>
<dbReference type="PROSITE" id="PS50102">
    <property type="entry name" value="RRM"/>
    <property type="match status" value="2"/>
</dbReference>
<dbReference type="InterPro" id="IPR000504">
    <property type="entry name" value="RRM_dom"/>
</dbReference>
<evidence type="ECO:0000313" key="4">
    <source>
        <dbReference type="EMBL" id="CAH9103822.1"/>
    </source>
</evidence>
<dbReference type="Gene3D" id="3.30.70.330">
    <property type="match status" value="2"/>
</dbReference>
<dbReference type="SUPFAM" id="SSF54928">
    <property type="entry name" value="RNA-binding domain, RBD"/>
    <property type="match status" value="2"/>
</dbReference>
<evidence type="ECO:0000256" key="2">
    <source>
        <dbReference type="SAM" id="MobiDB-lite"/>
    </source>
</evidence>
<feature type="compositionally biased region" description="Gly residues" evidence="2">
    <location>
        <begin position="199"/>
        <end position="212"/>
    </location>
</feature>
<dbReference type="SMART" id="SM00360">
    <property type="entry name" value="RRM"/>
    <property type="match status" value="2"/>
</dbReference>
<dbReference type="Pfam" id="PF00076">
    <property type="entry name" value="RRM_1"/>
    <property type="match status" value="2"/>
</dbReference>
<keyword evidence="5" id="KW-1185">Reference proteome</keyword>
<organism evidence="4 5">
    <name type="scientific">Cuscuta europaea</name>
    <name type="common">European dodder</name>
    <dbReference type="NCBI Taxonomy" id="41803"/>
    <lineage>
        <taxon>Eukaryota</taxon>
        <taxon>Viridiplantae</taxon>
        <taxon>Streptophyta</taxon>
        <taxon>Embryophyta</taxon>
        <taxon>Tracheophyta</taxon>
        <taxon>Spermatophyta</taxon>
        <taxon>Magnoliopsida</taxon>
        <taxon>eudicotyledons</taxon>
        <taxon>Gunneridae</taxon>
        <taxon>Pentapetalae</taxon>
        <taxon>asterids</taxon>
        <taxon>lamiids</taxon>
        <taxon>Solanales</taxon>
        <taxon>Convolvulaceae</taxon>
        <taxon>Cuscuteae</taxon>
        <taxon>Cuscuta</taxon>
        <taxon>Cuscuta subgen. Cuscuta</taxon>
    </lineage>
</organism>
<dbReference type="CDD" id="cd12330">
    <property type="entry name" value="RRM2_Hrp1p"/>
    <property type="match status" value="1"/>
</dbReference>
<gene>
    <name evidence="4" type="ORF">CEURO_LOCUS16287</name>
</gene>
<dbReference type="CDD" id="cd12325">
    <property type="entry name" value="RRM1_hnRNPA_hnRNPD_like"/>
    <property type="match status" value="1"/>
</dbReference>
<dbReference type="FunFam" id="3.30.70.330:FF:000478">
    <property type="entry name" value="heterogeneous nuclear ribonucleoprotein 1"/>
    <property type="match status" value="1"/>
</dbReference>
<dbReference type="EMBL" id="CAMAPE010000045">
    <property type="protein sequence ID" value="CAH9103822.1"/>
    <property type="molecule type" value="Genomic_DNA"/>
</dbReference>
<dbReference type="GO" id="GO:0003723">
    <property type="term" value="F:RNA binding"/>
    <property type="evidence" value="ECO:0007669"/>
    <property type="project" value="UniProtKB-UniRule"/>
</dbReference>
<dbReference type="PANTHER" id="PTHR48035:SF2">
    <property type="entry name" value="RNA-BINDING REGION RNP-1 DOMAIN-CONTAINING PROTEIN"/>
    <property type="match status" value="1"/>
</dbReference>
<dbReference type="AlphaFoldDB" id="A0A9P1EG08"/>
<dbReference type="InterPro" id="IPR012677">
    <property type="entry name" value="Nucleotide-bd_a/b_plait_sf"/>
</dbReference>
<feature type="domain" description="RRM" evidence="3">
    <location>
        <begin position="6"/>
        <end position="82"/>
    </location>
</feature>
<dbReference type="PANTHER" id="PTHR48035">
    <property type="entry name" value="HETEROGENEOUS NUCLEAR RIBONUCLEOPROTEIN 1"/>
    <property type="match status" value="1"/>
</dbReference>
<feature type="compositionally biased region" description="Polar residues" evidence="2">
    <location>
        <begin position="427"/>
        <end position="442"/>
    </location>
</feature>
<evidence type="ECO:0000313" key="5">
    <source>
        <dbReference type="Proteomes" id="UP001152484"/>
    </source>
</evidence>
<feature type="region of interest" description="Disordered" evidence="2">
    <location>
        <begin position="409"/>
        <end position="442"/>
    </location>
</feature>
<name>A0A9P1EG08_CUSEU</name>
<accession>A0A9P1EG08</accession>
<dbReference type="InterPro" id="IPR053260">
    <property type="entry name" value="hnRNP"/>
</dbReference>
<feature type="region of interest" description="Disordered" evidence="2">
    <location>
        <begin position="82"/>
        <end position="105"/>
    </location>
</feature>
<keyword evidence="1" id="KW-0694">RNA-binding</keyword>
<evidence type="ECO:0000259" key="3">
    <source>
        <dbReference type="PROSITE" id="PS50102"/>
    </source>
</evidence>
<feature type="compositionally biased region" description="Gly residues" evidence="2">
    <location>
        <begin position="321"/>
        <end position="330"/>
    </location>
</feature>
<feature type="region of interest" description="Disordered" evidence="2">
    <location>
        <begin position="184"/>
        <end position="226"/>
    </location>
</feature>
<evidence type="ECO:0000256" key="1">
    <source>
        <dbReference type="PROSITE-ProRule" id="PRU00176"/>
    </source>
</evidence>
<dbReference type="Proteomes" id="UP001152484">
    <property type="component" value="Unassembled WGS sequence"/>
</dbReference>
<dbReference type="InterPro" id="IPR035979">
    <property type="entry name" value="RBD_domain_sf"/>
</dbReference>
<dbReference type="FunFam" id="3.30.70.330:FF:000051">
    <property type="entry name" value="Heterogeneous nuclear ribonucleoprotein 1"/>
    <property type="match status" value="1"/>
</dbReference>
<feature type="region of interest" description="Disordered" evidence="2">
    <location>
        <begin position="314"/>
        <end position="335"/>
    </location>
</feature>
<sequence>MDSDLGKLFIGGISWETNEDKLKDYFQRYGQVVQAVVMRDKVSGKPRGFGFVDFADPIVLDTVLQDKHTIDGRTVEAKRALPREEQHMSKPGNANNNGGGYGGGGGNNRTKKIFVGGLPPALTEDEFRRYFETYGNVTDVVVMFDQQTTRPRGFGFISFDSEDAVDRVLHKTFHDLSGKQVEVKRAFPKDSNNSNSGGRSTGGNGNYQGHGGNKPDSNRYMSSQNTGVGVGGGGGYSASATAYGSSGFGAAGGYGFPPNNGIGYGSGYGSFGAPTPGYGGYVNPNAPGSGPRSSWGSQGPAAYGSMGSYGSAPWGTSNATPGGGGGGGAPGQSPAGVAGYGSQGYGYGGGYGGNVGRVGGGPRTNSPAGGGAGEMLGGGGGYGGGYGGGAYGNAVGSYGYGNAAGYGSNNYGSNGTPGGRVGYESNYDGSNYSSIPGRQSQQ</sequence>
<proteinExistence type="predicted"/>
<protein>
    <recommendedName>
        <fullName evidence="3">RRM domain-containing protein</fullName>
    </recommendedName>
</protein>
<feature type="domain" description="RRM" evidence="3">
    <location>
        <begin position="111"/>
        <end position="188"/>
    </location>
</feature>